<dbReference type="Proteomes" id="UP001231124">
    <property type="component" value="Unassembled WGS sequence"/>
</dbReference>
<accession>A0ABU0I026</accession>
<evidence type="ECO:0000313" key="2">
    <source>
        <dbReference type="EMBL" id="MDQ0447086.1"/>
    </source>
</evidence>
<protein>
    <recommendedName>
        <fullName evidence="1">AMP-dependent synthetase/ligase domain-containing protein</fullName>
    </recommendedName>
</protein>
<organism evidence="2 3">
    <name type="scientific">Methylobacterium aerolatum</name>
    <dbReference type="NCBI Taxonomy" id="418708"/>
    <lineage>
        <taxon>Bacteria</taxon>
        <taxon>Pseudomonadati</taxon>
        <taxon>Pseudomonadota</taxon>
        <taxon>Alphaproteobacteria</taxon>
        <taxon>Hyphomicrobiales</taxon>
        <taxon>Methylobacteriaceae</taxon>
        <taxon>Methylobacterium</taxon>
    </lineage>
</organism>
<dbReference type="InterPro" id="IPR042099">
    <property type="entry name" value="ANL_N_sf"/>
</dbReference>
<name>A0ABU0I026_9HYPH</name>
<evidence type="ECO:0000313" key="3">
    <source>
        <dbReference type="Proteomes" id="UP001231124"/>
    </source>
</evidence>
<dbReference type="Pfam" id="PF00501">
    <property type="entry name" value="AMP-binding"/>
    <property type="match status" value="1"/>
</dbReference>
<keyword evidence="3" id="KW-1185">Reference proteome</keyword>
<reference evidence="2 3" key="1">
    <citation type="submission" date="2023-07" db="EMBL/GenBank/DDBJ databases">
        <title>Genomic Encyclopedia of Type Strains, Phase IV (KMG-IV): sequencing the most valuable type-strain genomes for metagenomic binning, comparative biology and taxonomic classification.</title>
        <authorList>
            <person name="Goeker M."/>
        </authorList>
    </citation>
    <scope>NUCLEOTIDE SEQUENCE [LARGE SCALE GENOMIC DNA]</scope>
    <source>
        <strain evidence="2 3">DSM 19013</strain>
    </source>
</reference>
<comment type="caution">
    <text evidence="2">The sequence shown here is derived from an EMBL/GenBank/DDBJ whole genome shotgun (WGS) entry which is preliminary data.</text>
</comment>
<sequence>MNAHAAQDREADAPSARAGGLAAALFAGAGRHPRRSALRDAGDRRAWNGRPAITWTYDATAEIVGRLARGIAAWRLPAGSRIGLCYAGGAEATLAHLAVEAAGHIPCLLSPVWDVEALSAAIETAKLSAVLSEGRRGPRRPADELAQAAIRHFGLRFIAAFGPSLPDGVISLDALALERGIAEPEPSRGVVTFVGGDPRRPVYRAAAALDAAIAAHVERLPATDRILTLLPPHDLRGLVTGLGAALATGSLLETLIPFDSGAFGIALARPVPTRLVVPAPFEEAVAAMSLPWTVRAIDVVHRAPANLPEPKVKDFTGPPRLDVLVLDEDAVVTRPRGRWDIPVDAGGEGESLSDERGPILTRLPDGRLLCDGVASRAAPLHCGEHNLTDGLSRKKTTYRSVYAGDKLAVVPIG</sequence>
<dbReference type="RefSeq" id="WP_238207731.1">
    <property type="nucleotide sequence ID" value="NZ_BPQE01000036.1"/>
</dbReference>
<gene>
    <name evidence="2" type="ORF">QO012_001577</name>
</gene>
<proteinExistence type="predicted"/>
<dbReference type="SUPFAM" id="SSF56801">
    <property type="entry name" value="Acetyl-CoA synthetase-like"/>
    <property type="match status" value="1"/>
</dbReference>
<feature type="domain" description="AMP-dependent synthetase/ligase" evidence="1">
    <location>
        <begin position="31"/>
        <end position="135"/>
    </location>
</feature>
<dbReference type="Gene3D" id="3.40.50.12780">
    <property type="entry name" value="N-terminal domain of ligase-like"/>
    <property type="match status" value="1"/>
</dbReference>
<dbReference type="EMBL" id="JAUSVP010000003">
    <property type="protein sequence ID" value="MDQ0447086.1"/>
    <property type="molecule type" value="Genomic_DNA"/>
</dbReference>
<dbReference type="InterPro" id="IPR000873">
    <property type="entry name" value="AMP-dep_synth/lig_dom"/>
</dbReference>
<evidence type="ECO:0000259" key="1">
    <source>
        <dbReference type="Pfam" id="PF00501"/>
    </source>
</evidence>